<gene>
    <name evidence="3" type="ORF">CYCCA115_LOCUS14437</name>
    <name evidence="2" type="ORF">CYCCA115_LOCUS1571</name>
</gene>
<sequence>MAEVLEDPQPRNNDDNAGVDELDEAPVNHVVTPERIQYLGLKLVGYKRKRLQKSTARVNFERFKGFFGLSPVTAAEIYHDMQTTDIEEAKYPTERDMEARFGFSMYWPRNVAWESIERLRALKHKKIKWEEDLCTDDIWVLTVDGIHCWIQEPKHPV</sequence>
<keyword evidence="4" id="KW-1185">Reference proteome</keyword>
<dbReference type="AlphaFoldDB" id="A0AAD2JIF6"/>
<dbReference type="EMBL" id="CAKOGP040000067">
    <property type="protein sequence ID" value="CAJ1928922.1"/>
    <property type="molecule type" value="Genomic_DNA"/>
</dbReference>
<dbReference type="EMBL" id="CAKOGP040001846">
    <property type="protein sequence ID" value="CAJ1953840.1"/>
    <property type="molecule type" value="Genomic_DNA"/>
</dbReference>
<evidence type="ECO:0000313" key="4">
    <source>
        <dbReference type="Proteomes" id="UP001295423"/>
    </source>
</evidence>
<proteinExistence type="predicted"/>
<protein>
    <submittedName>
        <fullName evidence="3">Uncharacterized protein</fullName>
    </submittedName>
</protein>
<evidence type="ECO:0000313" key="3">
    <source>
        <dbReference type="EMBL" id="CAJ1953840.1"/>
    </source>
</evidence>
<accession>A0AAD2JIF6</accession>
<evidence type="ECO:0000256" key="1">
    <source>
        <dbReference type="SAM" id="MobiDB-lite"/>
    </source>
</evidence>
<organism evidence="3 4">
    <name type="scientific">Cylindrotheca closterium</name>
    <dbReference type="NCBI Taxonomy" id="2856"/>
    <lineage>
        <taxon>Eukaryota</taxon>
        <taxon>Sar</taxon>
        <taxon>Stramenopiles</taxon>
        <taxon>Ochrophyta</taxon>
        <taxon>Bacillariophyta</taxon>
        <taxon>Bacillariophyceae</taxon>
        <taxon>Bacillariophycidae</taxon>
        <taxon>Bacillariales</taxon>
        <taxon>Bacillariaceae</taxon>
        <taxon>Cylindrotheca</taxon>
    </lineage>
</organism>
<evidence type="ECO:0000313" key="2">
    <source>
        <dbReference type="EMBL" id="CAJ1928922.1"/>
    </source>
</evidence>
<comment type="caution">
    <text evidence="3">The sequence shown here is derived from an EMBL/GenBank/DDBJ whole genome shotgun (WGS) entry which is preliminary data.</text>
</comment>
<feature type="region of interest" description="Disordered" evidence="1">
    <location>
        <begin position="1"/>
        <end position="26"/>
    </location>
</feature>
<name>A0AAD2JIF6_9STRA</name>
<reference evidence="3" key="1">
    <citation type="submission" date="2023-08" db="EMBL/GenBank/DDBJ databases">
        <authorList>
            <person name="Audoor S."/>
            <person name="Bilcke G."/>
        </authorList>
    </citation>
    <scope>NUCLEOTIDE SEQUENCE</scope>
</reference>
<dbReference type="Proteomes" id="UP001295423">
    <property type="component" value="Unassembled WGS sequence"/>
</dbReference>